<organism evidence="2 3">
    <name type="scientific">Cupriavidus basilensis</name>
    <dbReference type="NCBI Taxonomy" id="68895"/>
    <lineage>
        <taxon>Bacteria</taxon>
        <taxon>Pseudomonadati</taxon>
        <taxon>Pseudomonadota</taxon>
        <taxon>Betaproteobacteria</taxon>
        <taxon>Burkholderiales</taxon>
        <taxon>Burkholderiaceae</taxon>
        <taxon>Cupriavidus</taxon>
    </lineage>
</organism>
<evidence type="ECO:0000313" key="2">
    <source>
        <dbReference type="EMBL" id="MDF3837176.1"/>
    </source>
</evidence>
<keyword evidence="3" id="KW-1185">Reference proteome</keyword>
<dbReference type="RefSeq" id="WP_276267464.1">
    <property type="nucleotide sequence ID" value="NZ_JARJLM010000484.1"/>
</dbReference>
<proteinExistence type="predicted"/>
<accession>A0ABT6AZN8</accession>
<dbReference type="EMBL" id="JARJLM010000484">
    <property type="protein sequence ID" value="MDF3837176.1"/>
    <property type="molecule type" value="Genomic_DNA"/>
</dbReference>
<evidence type="ECO:0000256" key="1">
    <source>
        <dbReference type="SAM" id="MobiDB-lite"/>
    </source>
</evidence>
<evidence type="ECO:0000313" key="3">
    <source>
        <dbReference type="Proteomes" id="UP001216674"/>
    </source>
</evidence>
<name>A0ABT6AZN8_9BURK</name>
<feature type="region of interest" description="Disordered" evidence="1">
    <location>
        <begin position="18"/>
        <end position="40"/>
    </location>
</feature>
<protein>
    <submittedName>
        <fullName evidence="2">Uncharacterized protein</fullName>
    </submittedName>
</protein>
<dbReference type="Proteomes" id="UP001216674">
    <property type="component" value="Unassembled WGS sequence"/>
</dbReference>
<feature type="compositionally biased region" description="Low complexity" evidence="1">
    <location>
        <begin position="27"/>
        <end position="37"/>
    </location>
</feature>
<reference evidence="2 3" key="1">
    <citation type="submission" date="2023-03" db="EMBL/GenBank/DDBJ databases">
        <title>Draft assemblies of triclosan tolerant bacteria isolated from returned activated sludge.</title>
        <authorList>
            <person name="Van Hamelsveld S."/>
        </authorList>
    </citation>
    <scope>NUCLEOTIDE SEQUENCE [LARGE SCALE GENOMIC DNA]</scope>
    <source>
        <strain evidence="2 3">GW210010_S58</strain>
    </source>
</reference>
<comment type="caution">
    <text evidence="2">The sequence shown here is derived from an EMBL/GenBank/DDBJ whole genome shotgun (WGS) entry which is preliminary data.</text>
</comment>
<sequence>MFQNPNSMIDTFRRVDVAKEMGSDTRPPAQQPTAQQLAERRTRALADLLEEAIRSQPLTAKAPRQR</sequence>
<gene>
    <name evidence="2" type="ORF">P3W85_30095</name>
</gene>